<dbReference type="PANTHER" id="PTHR28080">
    <property type="entry name" value="PEROXISOMAL BIOGENESIS FACTOR 3"/>
    <property type="match status" value="1"/>
</dbReference>
<comment type="caution">
    <text evidence="6">The sequence shown here is derived from an EMBL/GenBank/DDBJ whole genome shotgun (WGS) entry which is preliminary data.</text>
</comment>
<dbReference type="PANTHER" id="PTHR28080:SF1">
    <property type="entry name" value="PEROXISOMAL BIOGENESIS FACTOR 3"/>
    <property type="match status" value="1"/>
</dbReference>
<gene>
    <name evidence="6" type="ORF">NP493_939g01068</name>
</gene>
<dbReference type="EMBL" id="JAODUO010000938">
    <property type="protein sequence ID" value="KAK2172705.1"/>
    <property type="molecule type" value="Genomic_DNA"/>
</dbReference>
<sequence>MFSSVWNFVKRHKRKIIFTGVLVGGALWLGKFAREKLDDFQEDESAEYLLQARKQHHFDSNQRTCNTTALSMLPSLREVLMRHLDSESLTEQLRANPANKLELWEELKVIGFSRTVTAVYISCVVVVVLRVQLNILGGYMYLDTLPKSDGITDCTVATSSVQQQYLGTIQCLLGKGELLDIADKTRSAVTVFNCSTSLKQQMSLSTIQTMIGDIRRQLECSPQTHYHQESPLSSLCQYVMSTIAETGTPGGAVCLSHDEIIFQKLMKETQDVLDSSDFHAVLRTCLDTAFSRIVDRIAEYFKPASQQNGTIFNPNDVEMPLAKVIPIMNGLLYTVCGNTPNPIVQELLLKEPLKKFAANIYEAFSQTEPAMTRS</sequence>
<evidence type="ECO:0000256" key="5">
    <source>
        <dbReference type="ARBA" id="ARBA00029630"/>
    </source>
</evidence>
<organism evidence="6 7">
    <name type="scientific">Ridgeia piscesae</name>
    <name type="common">Tubeworm</name>
    <dbReference type="NCBI Taxonomy" id="27915"/>
    <lineage>
        <taxon>Eukaryota</taxon>
        <taxon>Metazoa</taxon>
        <taxon>Spiralia</taxon>
        <taxon>Lophotrochozoa</taxon>
        <taxon>Annelida</taxon>
        <taxon>Polychaeta</taxon>
        <taxon>Sedentaria</taxon>
        <taxon>Canalipalpata</taxon>
        <taxon>Sabellida</taxon>
        <taxon>Siboglinidae</taxon>
        <taxon>Ridgeia</taxon>
    </lineage>
</organism>
<name>A0AAD9NJW0_RIDPI</name>
<evidence type="ECO:0000313" key="6">
    <source>
        <dbReference type="EMBL" id="KAK2172705.1"/>
    </source>
</evidence>
<dbReference type="GO" id="GO:0045046">
    <property type="term" value="P:protein import into peroxisome membrane"/>
    <property type="evidence" value="ECO:0007669"/>
    <property type="project" value="TreeGrafter"/>
</dbReference>
<protein>
    <recommendedName>
        <fullName evidence="2">Peroxisomal biogenesis factor 3</fullName>
    </recommendedName>
    <alternativeName>
        <fullName evidence="5">Peroxisomal assembly protein PEX3</fullName>
    </alternativeName>
</protein>
<evidence type="ECO:0000256" key="3">
    <source>
        <dbReference type="ARBA" id="ARBA00022593"/>
    </source>
</evidence>
<dbReference type="AlphaFoldDB" id="A0AAD9NJW0"/>
<evidence type="ECO:0000313" key="7">
    <source>
        <dbReference type="Proteomes" id="UP001209878"/>
    </source>
</evidence>
<evidence type="ECO:0000256" key="4">
    <source>
        <dbReference type="ARBA" id="ARBA00025338"/>
    </source>
</evidence>
<dbReference type="GO" id="GO:0005778">
    <property type="term" value="C:peroxisomal membrane"/>
    <property type="evidence" value="ECO:0007669"/>
    <property type="project" value="InterPro"/>
</dbReference>
<proteinExistence type="predicted"/>
<keyword evidence="7" id="KW-1185">Reference proteome</keyword>
<comment type="subunit">
    <text evidence="1">Interacts with PEX19.</text>
</comment>
<dbReference type="Pfam" id="PF04882">
    <property type="entry name" value="Peroxin-3"/>
    <property type="match status" value="2"/>
</dbReference>
<dbReference type="InterPro" id="IPR006966">
    <property type="entry name" value="Peroxin-3"/>
</dbReference>
<dbReference type="GO" id="GO:0030674">
    <property type="term" value="F:protein-macromolecule adaptor activity"/>
    <property type="evidence" value="ECO:0007669"/>
    <property type="project" value="TreeGrafter"/>
</dbReference>
<keyword evidence="3" id="KW-0962">Peroxisome biogenesis</keyword>
<comment type="function">
    <text evidence="4">Involved in peroxisome biosynthesis and integrity. Assembles membrane vesicles before the matrix proteins are translocated. As a docking factor for PEX19, is necessary for the import of peroxisomal membrane proteins in the peroxisomes.</text>
</comment>
<evidence type="ECO:0000256" key="2">
    <source>
        <dbReference type="ARBA" id="ARBA00014294"/>
    </source>
</evidence>
<accession>A0AAD9NJW0</accession>
<dbReference type="Proteomes" id="UP001209878">
    <property type="component" value="Unassembled WGS sequence"/>
</dbReference>
<reference evidence="6" key="1">
    <citation type="journal article" date="2023" name="Mol. Biol. Evol.">
        <title>Third-Generation Sequencing Reveals the Adaptive Role of the Epigenome in Three Deep-Sea Polychaetes.</title>
        <authorList>
            <person name="Perez M."/>
            <person name="Aroh O."/>
            <person name="Sun Y."/>
            <person name="Lan Y."/>
            <person name="Juniper S.K."/>
            <person name="Young C.R."/>
            <person name="Angers B."/>
            <person name="Qian P.Y."/>
        </authorList>
    </citation>
    <scope>NUCLEOTIDE SEQUENCE</scope>
    <source>
        <strain evidence="6">R07B-5</strain>
    </source>
</reference>
<evidence type="ECO:0000256" key="1">
    <source>
        <dbReference type="ARBA" id="ARBA00011494"/>
    </source>
</evidence>